<proteinExistence type="predicted"/>
<comment type="caution">
    <text evidence="2">The sequence shown here is derived from an EMBL/GenBank/DDBJ whole genome shotgun (WGS) entry which is preliminary data.</text>
</comment>
<dbReference type="PANTHER" id="PTHR35378">
    <property type="entry name" value="UNNAMED PRODUCT"/>
    <property type="match status" value="1"/>
</dbReference>
<dbReference type="PANTHER" id="PTHR35378:SF1">
    <property type="entry name" value="C2H2-TYPE DOMAIN-CONTAINING PROTEIN"/>
    <property type="match status" value="1"/>
</dbReference>
<evidence type="ECO:0000313" key="3">
    <source>
        <dbReference type="Proteomes" id="UP001634394"/>
    </source>
</evidence>
<organism evidence="2 3">
    <name type="scientific">Sinanodonta woodiana</name>
    <name type="common">Chinese pond mussel</name>
    <name type="synonym">Anodonta woodiana</name>
    <dbReference type="NCBI Taxonomy" id="1069815"/>
    <lineage>
        <taxon>Eukaryota</taxon>
        <taxon>Metazoa</taxon>
        <taxon>Spiralia</taxon>
        <taxon>Lophotrochozoa</taxon>
        <taxon>Mollusca</taxon>
        <taxon>Bivalvia</taxon>
        <taxon>Autobranchia</taxon>
        <taxon>Heteroconchia</taxon>
        <taxon>Palaeoheterodonta</taxon>
        <taxon>Unionida</taxon>
        <taxon>Unionoidea</taxon>
        <taxon>Unionidae</taxon>
        <taxon>Unioninae</taxon>
        <taxon>Sinanodonta</taxon>
    </lineage>
</organism>
<evidence type="ECO:0000313" key="1">
    <source>
        <dbReference type="EMBL" id="KAL3877304.1"/>
    </source>
</evidence>
<keyword evidence="3" id="KW-1185">Reference proteome</keyword>
<accession>A0ABD3WUV5</accession>
<reference evidence="2 3" key="1">
    <citation type="submission" date="2024-11" db="EMBL/GenBank/DDBJ databases">
        <title>Chromosome-level genome assembly of the freshwater bivalve Anodonta woodiana.</title>
        <authorList>
            <person name="Chen X."/>
        </authorList>
    </citation>
    <scope>NUCLEOTIDE SEQUENCE [LARGE SCALE GENOMIC DNA]</scope>
    <source>
        <strain evidence="2">MN2024</strain>
        <tissue evidence="2">Gills</tissue>
    </source>
</reference>
<gene>
    <name evidence="1" type="ORF">ACJMK2_035034</name>
    <name evidence="2" type="ORF">ACJMK2_035035</name>
</gene>
<name>A0ABD3WUV5_SINWO</name>
<dbReference type="EMBL" id="JBJQND010000005">
    <property type="protein sequence ID" value="KAL3877305.1"/>
    <property type="molecule type" value="Genomic_DNA"/>
</dbReference>
<evidence type="ECO:0000313" key="2">
    <source>
        <dbReference type="EMBL" id="KAL3877305.1"/>
    </source>
</evidence>
<dbReference type="Proteomes" id="UP001634394">
    <property type="component" value="Unassembled WGS sequence"/>
</dbReference>
<dbReference type="AlphaFoldDB" id="A0ABD3WUV5"/>
<sequence>MPSVCLRPSDIRYTQESISCRFKTGKNIGTVIKEIMNGECKISDIPEIEVIVKDDVYYSADNRRLYIFKILETKGLCSSISVKLVKRTNKSRWTTKTQGLGIKVRGQVIDFDPEE</sequence>
<protein>
    <submittedName>
        <fullName evidence="2">Uncharacterized protein</fullName>
    </submittedName>
</protein>
<dbReference type="EMBL" id="JBJQND010000005">
    <property type="protein sequence ID" value="KAL3877304.1"/>
    <property type="molecule type" value="Genomic_DNA"/>
</dbReference>